<keyword evidence="1" id="KW-0808">Transferase</keyword>
<organism evidence="1 2">
    <name type="scientific">Pseudoalteromonas phenolica</name>
    <dbReference type="NCBI Taxonomy" id="161398"/>
    <lineage>
        <taxon>Bacteria</taxon>
        <taxon>Pseudomonadati</taxon>
        <taxon>Pseudomonadota</taxon>
        <taxon>Gammaproteobacteria</taxon>
        <taxon>Alteromonadales</taxon>
        <taxon>Pseudoalteromonadaceae</taxon>
        <taxon>Pseudoalteromonas</taxon>
    </lineage>
</organism>
<dbReference type="Proteomes" id="UP000309186">
    <property type="component" value="Unassembled WGS sequence"/>
</dbReference>
<gene>
    <name evidence="1" type="ORF">C1E24_05565</name>
</gene>
<dbReference type="InterPro" id="IPR004119">
    <property type="entry name" value="EcKL"/>
</dbReference>
<dbReference type="Pfam" id="PF02958">
    <property type="entry name" value="EcKL"/>
    <property type="match status" value="1"/>
</dbReference>
<dbReference type="GO" id="GO:0016301">
    <property type="term" value="F:kinase activity"/>
    <property type="evidence" value="ECO:0007669"/>
    <property type="project" value="UniProtKB-KW"/>
</dbReference>
<dbReference type="EMBL" id="PPSW01000007">
    <property type="protein sequence ID" value="TLX48266.1"/>
    <property type="molecule type" value="Genomic_DNA"/>
</dbReference>
<sequence length="319" mass="37453">MLKVIALRTRHLERYIPELKLTDLSISLWSGCGQIQSGFFNSQPVIVKLSEIPENINHQVISQTDFAKKRKDKSYLNEINFYNDPTCHTAFEKVRPYCYFAKRIGALNVLILEDFKSKSFQNIDDHKLEHIYAVVNWLAQFHAQGLTLIKSEPFPLGGYWHLETRPDEFEKMAFIDLKYQAIYLADSLYKASYKTLIHGDSKLANYAFDKNYNVLGYDFQYVGSGIGLQDVMLFMTSVFNGEACEKYEISILNLYFQSLNKALSNTMSKKEYELLEREWRTLWPIVWSDFYRFLNGWKPEHKKITPFMQNKFSEVLNKI</sequence>
<dbReference type="AlphaFoldDB" id="A0A5R9Q6Y2"/>
<dbReference type="SUPFAM" id="SSF56112">
    <property type="entry name" value="Protein kinase-like (PK-like)"/>
    <property type="match status" value="1"/>
</dbReference>
<dbReference type="PANTHER" id="PTHR11012:SF30">
    <property type="entry name" value="PROTEIN KINASE-LIKE DOMAIN-CONTAINING"/>
    <property type="match status" value="1"/>
</dbReference>
<proteinExistence type="predicted"/>
<dbReference type="PANTHER" id="PTHR11012">
    <property type="entry name" value="PROTEIN KINASE-LIKE DOMAIN-CONTAINING"/>
    <property type="match status" value="1"/>
</dbReference>
<reference evidence="1 2" key="1">
    <citation type="submission" date="2018-01" db="EMBL/GenBank/DDBJ databases">
        <title>Co-occurrence of chitin degradation, pigmentation and bioactivity in marine Pseudoalteromonas.</title>
        <authorList>
            <person name="Paulsen S."/>
            <person name="Gram L."/>
            <person name="Machado H."/>
        </authorList>
    </citation>
    <scope>NUCLEOTIDE SEQUENCE [LARGE SCALE GENOMIC DNA]</scope>
    <source>
        <strain evidence="1 2">S3663</strain>
    </source>
</reference>
<protein>
    <submittedName>
        <fullName evidence="1">Kinase</fullName>
    </submittedName>
</protein>
<dbReference type="Gene3D" id="3.90.1200.10">
    <property type="match status" value="1"/>
</dbReference>
<keyword evidence="1" id="KW-0418">Kinase</keyword>
<evidence type="ECO:0000313" key="1">
    <source>
        <dbReference type="EMBL" id="TLX48266.1"/>
    </source>
</evidence>
<accession>A0A5R9Q6Y2</accession>
<comment type="caution">
    <text evidence="1">The sequence shown here is derived from an EMBL/GenBank/DDBJ whole genome shotgun (WGS) entry which is preliminary data.</text>
</comment>
<name>A0A5R9Q6Y2_9GAMM</name>
<evidence type="ECO:0000313" key="2">
    <source>
        <dbReference type="Proteomes" id="UP000309186"/>
    </source>
</evidence>
<dbReference type="InterPro" id="IPR011009">
    <property type="entry name" value="Kinase-like_dom_sf"/>
</dbReference>